<feature type="transmembrane region" description="Helical" evidence="1">
    <location>
        <begin position="6"/>
        <end position="24"/>
    </location>
</feature>
<evidence type="ECO:0000313" key="3">
    <source>
        <dbReference type="EMBL" id="OGG55394.1"/>
    </source>
</evidence>
<name>A0A1F6D1T7_9BACT</name>
<dbReference type="PANTHER" id="PTHR22911">
    <property type="entry name" value="ACYL-MALONYL CONDENSING ENZYME-RELATED"/>
    <property type="match status" value="1"/>
</dbReference>
<accession>A0A1F6D1T7</accession>
<comment type="caution">
    <text evidence="3">The sequence shown here is derived from an EMBL/GenBank/DDBJ whole genome shotgun (WGS) entry which is preliminary data.</text>
</comment>
<dbReference type="SUPFAM" id="SSF103481">
    <property type="entry name" value="Multidrug resistance efflux transporter EmrE"/>
    <property type="match status" value="1"/>
</dbReference>
<feature type="transmembrane region" description="Helical" evidence="1">
    <location>
        <begin position="67"/>
        <end position="86"/>
    </location>
</feature>
<dbReference type="AlphaFoldDB" id="A0A1F6D1T7"/>
<feature type="domain" description="EamA" evidence="2">
    <location>
        <begin position="2"/>
        <end position="138"/>
    </location>
</feature>
<dbReference type="PANTHER" id="PTHR22911:SF137">
    <property type="entry name" value="SOLUTE CARRIER FAMILY 35 MEMBER G2-RELATED"/>
    <property type="match status" value="1"/>
</dbReference>
<protein>
    <recommendedName>
        <fullName evidence="2">EamA domain-containing protein</fullName>
    </recommendedName>
</protein>
<reference evidence="3 4" key="1">
    <citation type="journal article" date="2016" name="Nat. Commun.">
        <title>Thousands of microbial genomes shed light on interconnected biogeochemical processes in an aquifer system.</title>
        <authorList>
            <person name="Anantharaman K."/>
            <person name="Brown C.T."/>
            <person name="Hug L.A."/>
            <person name="Sharon I."/>
            <person name="Castelle C.J."/>
            <person name="Probst A.J."/>
            <person name="Thomas B.C."/>
            <person name="Singh A."/>
            <person name="Wilkins M.J."/>
            <person name="Karaoz U."/>
            <person name="Brodie E.L."/>
            <person name="Williams K.H."/>
            <person name="Hubbard S.S."/>
            <person name="Banfield J.F."/>
        </authorList>
    </citation>
    <scope>NUCLEOTIDE SEQUENCE [LARGE SCALE GENOMIC DNA]</scope>
</reference>
<feature type="transmembrane region" description="Helical" evidence="1">
    <location>
        <begin position="98"/>
        <end position="115"/>
    </location>
</feature>
<keyword evidence="1" id="KW-0472">Membrane</keyword>
<sequence length="140" mass="14918">MWLLYAFFSALGAALVAIFAKLGLQNIDSTLATTIRAIIMAGFLVIVSFFLKKFDGFSLTSFGSKEWLLITLAGIAGALSWLFYFFALKIGNATGVVAIDRLSVVFVVVLAALFLGEGFGWKVVLGALLMAGGALLITLK</sequence>
<dbReference type="Gene3D" id="1.10.3730.20">
    <property type="match status" value="1"/>
</dbReference>
<dbReference type="EMBL" id="MFLC01000002">
    <property type="protein sequence ID" value="OGG55394.1"/>
    <property type="molecule type" value="Genomic_DNA"/>
</dbReference>
<dbReference type="InterPro" id="IPR000620">
    <property type="entry name" value="EamA_dom"/>
</dbReference>
<dbReference type="GO" id="GO:0016020">
    <property type="term" value="C:membrane"/>
    <property type="evidence" value="ECO:0007669"/>
    <property type="project" value="InterPro"/>
</dbReference>
<evidence type="ECO:0000256" key="1">
    <source>
        <dbReference type="SAM" id="Phobius"/>
    </source>
</evidence>
<organism evidence="3 4">
    <name type="scientific">Candidatus Kaiserbacteria bacterium RIFCSPHIGHO2_02_FULL_49_11</name>
    <dbReference type="NCBI Taxonomy" id="1798489"/>
    <lineage>
        <taxon>Bacteria</taxon>
        <taxon>Candidatus Kaiseribacteriota</taxon>
    </lineage>
</organism>
<keyword evidence="1" id="KW-0812">Transmembrane</keyword>
<evidence type="ECO:0000313" key="4">
    <source>
        <dbReference type="Proteomes" id="UP000177659"/>
    </source>
</evidence>
<keyword evidence="1" id="KW-1133">Transmembrane helix</keyword>
<dbReference type="InterPro" id="IPR037185">
    <property type="entry name" value="EmrE-like"/>
</dbReference>
<dbReference type="Proteomes" id="UP000177659">
    <property type="component" value="Unassembled WGS sequence"/>
</dbReference>
<gene>
    <name evidence="3" type="ORF">A3D62_03375</name>
</gene>
<evidence type="ECO:0000259" key="2">
    <source>
        <dbReference type="Pfam" id="PF00892"/>
    </source>
</evidence>
<feature type="transmembrane region" description="Helical" evidence="1">
    <location>
        <begin position="121"/>
        <end position="139"/>
    </location>
</feature>
<proteinExistence type="predicted"/>
<dbReference type="Pfam" id="PF00892">
    <property type="entry name" value="EamA"/>
    <property type="match status" value="1"/>
</dbReference>
<feature type="transmembrane region" description="Helical" evidence="1">
    <location>
        <begin position="31"/>
        <end position="51"/>
    </location>
</feature>